<proteinExistence type="predicted"/>
<organism evidence="2">
    <name type="scientific">Serratia marcescens</name>
    <dbReference type="NCBI Taxonomy" id="615"/>
    <lineage>
        <taxon>Bacteria</taxon>
        <taxon>Pseudomonadati</taxon>
        <taxon>Pseudomonadota</taxon>
        <taxon>Gammaproteobacteria</taxon>
        <taxon>Enterobacterales</taxon>
        <taxon>Yersiniaceae</taxon>
        <taxon>Serratia</taxon>
    </lineage>
</organism>
<dbReference type="AlphaFoldDB" id="A0AAP8PRU6"/>
<accession>A0AAP8PRU6</accession>
<reference evidence="1 3" key="2">
    <citation type="submission" date="2024-07" db="EMBL/GenBank/DDBJ databases">
        <title>Making a pathogen? Evaluating the impact of protist predation on the evolution of virulence in Serratia marcescens.</title>
        <authorList>
            <person name="Hopkins H."/>
            <person name="Lopezguerra C."/>
            <person name="Lau M.-J."/>
        </authorList>
    </citation>
    <scope>NUCLEOTIDE SEQUENCE [LARGE SCALE GENOMIC DNA]</scope>
    <source>
        <strain evidence="1 3">KZ19</strain>
    </source>
</reference>
<evidence type="ECO:0000313" key="2">
    <source>
        <dbReference type="EMBL" id="POP14357.1"/>
    </source>
</evidence>
<dbReference type="RefSeq" id="WP_050594443.1">
    <property type="nucleotide sequence ID" value="NZ_CAMKJB010000014.1"/>
</dbReference>
<dbReference type="EMBL" id="PQGI01000016">
    <property type="protein sequence ID" value="POP14357.1"/>
    <property type="molecule type" value="Genomic_DNA"/>
</dbReference>
<name>A0AAP8PRU6_SERMA</name>
<dbReference type="EMBL" id="PQGI02000001">
    <property type="protein sequence ID" value="MEX3185721.1"/>
    <property type="molecule type" value="Genomic_DNA"/>
</dbReference>
<evidence type="ECO:0000313" key="3">
    <source>
        <dbReference type="Proteomes" id="UP000237365"/>
    </source>
</evidence>
<protein>
    <submittedName>
        <fullName evidence="2">Uncharacterized protein</fullName>
    </submittedName>
</protein>
<comment type="caution">
    <text evidence="2">The sequence shown here is derived from an EMBL/GenBank/DDBJ whole genome shotgun (WGS) entry which is preliminary data.</text>
</comment>
<gene>
    <name evidence="1" type="ORF">C3R40_003715</name>
    <name evidence="2" type="ORF">C3R40_24690</name>
</gene>
<dbReference type="Proteomes" id="UP000237365">
    <property type="component" value="Unassembled WGS sequence"/>
</dbReference>
<sequence>MVKDTKPGSALISAIKSESVVDLGKEYAELGIDALLESNALESIPFVNTVVGLYKAAGHVRDQIFTDKFVRFLTPLSDMPEEERIEMAERLNEDDKFAGKAGARLIEIIDRMESENKPELAANFIKAFARKEVDFDTLRHLLFALERIPAFDICELALFSSNNGVGTRTNGDPLMVGFVGAGLGINNGATDGGYIVPTQLCRSFVEAGRLKVKNVKNDLETMFD</sequence>
<reference evidence="1 3" key="3">
    <citation type="submission" date="2024-07" db="EMBL/GenBank/DDBJ databases">
        <authorList>
            <person name="Raymann K."/>
        </authorList>
    </citation>
    <scope>NUCLEOTIDE SEQUENCE [LARGE SCALE GENOMIC DNA]</scope>
    <source>
        <strain evidence="1 3">KZ19</strain>
    </source>
</reference>
<reference evidence="2" key="1">
    <citation type="submission" date="2018-01" db="EMBL/GenBank/DDBJ databases">
        <title>The opportunistic pathogen Serratia marcescens is an overlooked threat to honeybees.</title>
        <authorList>
            <person name="Raymann K."/>
            <person name="Shaffer Z."/>
            <person name="Coon K."/>
            <person name="Salisbury S."/>
            <person name="Moran N.A."/>
        </authorList>
    </citation>
    <scope>NUCLEOTIDE SEQUENCE [LARGE SCALE GENOMIC DNA]</scope>
    <source>
        <strain evidence="2">KZ19</strain>
    </source>
</reference>
<evidence type="ECO:0000313" key="1">
    <source>
        <dbReference type="EMBL" id="MEX3185721.1"/>
    </source>
</evidence>